<sequence>MYPSIQVGKYLVSPLVRRDQTGRYIASVSIRSGHASMTQDRLMRFTPRFESAQAAVDFAKAEAFSYIRARALPARPARSRLQAPVAPYPPGTVFATN</sequence>
<organism evidence="1 2">
    <name type="scientific">Castellaniella hirudinis</name>
    <dbReference type="NCBI Taxonomy" id="1144617"/>
    <lineage>
        <taxon>Bacteria</taxon>
        <taxon>Pseudomonadati</taxon>
        <taxon>Pseudomonadota</taxon>
        <taxon>Betaproteobacteria</taxon>
        <taxon>Burkholderiales</taxon>
        <taxon>Alcaligenaceae</taxon>
        <taxon>Castellaniella</taxon>
    </lineage>
</organism>
<reference evidence="2" key="1">
    <citation type="journal article" date="2019" name="Int. J. Syst. Evol. Microbiol.">
        <title>The Global Catalogue of Microorganisms (GCM) 10K type strain sequencing project: providing services to taxonomists for standard genome sequencing and annotation.</title>
        <authorList>
            <consortium name="The Broad Institute Genomics Platform"/>
            <consortium name="The Broad Institute Genome Sequencing Center for Infectious Disease"/>
            <person name="Wu L."/>
            <person name="Ma J."/>
        </authorList>
    </citation>
    <scope>NUCLEOTIDE SEQUENCE [LARGE SCALE GENOMIC DNA]</scope>
    <source>
        <strain evidence="2">CGMCC 1.19029</strain>
    </source>
</reference>
<proteinExistence type="predicted"/>
<evidence type="ECO:0000313" key="2">
    <source>
        <dbReference type="Proteomes" id="UP001595756"/>
    </source>
</evidence>
<evidence type="ECO:0000313" key="1">
    <source>
        <dbReference type="EMBL" id="MFC4296960.1"/>
    </source>
</evidence>
<gene>
    <name evidence="1" type="ORF">ACFO0J_02765</name>
</gene>
<keyword evidence="2" id="KW-1185">Reference proteome</keyword>
<comment type="caution">
    <text evidence="1">The sequence shown here is derived from an EMBL/GenBank/DDBJ whole genome shotgun (WGS) entry which is preliminary data.</text>
</comment>
<accession>A0ABV8RVP1</accession>
<dbReference type="Proteomes" id="UP001595756">
    <property type="component" value="Unassembled WGS sequence"/>
</dbReference>
<evidence type="ECO:0008006" key="3">
    <source>
        <dbReference type="Google" id="ProtNLM"/>
    </source>
</evidence>
<name>A0ABV8RVP1_9BURK</name>
<dbReference type="EMBL" id="JBHSDY010000002">
    <property type="protein sequence ID" value="MFC4296960.1"/>
    <property type="molecule type" value="Genomic_DNA"/>
</dbReference>
<protein>
    <recommendedName>
        <fullName evidence="3">AP2 domain-containing protein</fullName>
    </recommendedName>
</protein>
<dbReference type="RefSeq" id="WP_376811529.1">
    <property type="nucleotide sequence ID" value="NZ_JBHSDY010000002.1"/>
</dbReference>